<gene>
    <name evidence="2" type="ORF">ABT39_MTgene267</name>
</gene>
<feature type="compositionally biased region" description="Polar residues" evidence="1">
    <location>
        <begin position="9"/>
        <end position="26"/>
    </location>
</feature>
<sequence length="69" mass="7864">MGKLPDRAQPTTSTPESRGTGNTNINKIRACIRKNRAHLLLSLKCAHRSFASCRVEYWIKVRRGWKSVP</sequence>
<name>A0A101M3W3_PICGL</name>
<comment type="caution">
    <text evidence="2">The sequence shown here is derived from an EMBL/GenBank/DDBJ whole genome shotgun (WGS) entry which is preliminary data.</text>
</comment>
<keyword evidence="2" id="KW-0496">Mitochondrion</keyword>
<protein>
    <submittedName>
        <fullName evidence="2">Uncharacterized protein</fullName>
    </submittedName>
</protein>
<proteinExistence type="predicted"/>
<geneLocation type="mitochondrion" evidence="2"/>
<evidence type="ECO:0000313" key="2">
    <source>
        <dbReference type="EMBL" id="KUM50424.1"/>
    </source>
</evidence>
<dbReference type="EMBL" id="LKAM01000001">
    <property type="protein sequence ID" value="KUM50424.1"/>
    <property type="molecule type" value="Genomic_DNA"/>
</dbReference>
<reference evidence="2" key="1">
    <citation type="journal article" date="2015" name="Genome Biol. Evol.">
        <title>Organellar Genomes of White Spruce (Picea glauca): Assembly and Annotation.</title>
        <authorList>
            <person name="Jackman S.D."/>
            <person name="Warren R.L."/>
            <person name="Gibb E.A."/>
            <person name="Vandervalk B.P."/>
            <person name="Mohamadi H."/>
            <person name="Chu J."/>
            <person name="Raymond A."/>
            <person name="Pleasance S."/>
            <person name="Coope R."/>
            <person name="Wildung M.R."/>
            <person name="Ritland C.E."/>
            <person name="Bousquet J."/>
            <person name="Jones S.J."/>
            <person name="Bohlmann J."/>
            <person name="Birol I."/>
        </authorList>
    </citation>
    <scope>NUCLEOTIDE SEQUENCE [LARGE SCALE GENOMIC DNA]</scope>
    <source>
        <tissue evidence="2">Flushing bud</tissue>
    </source>
</reference>
<evidence type="ECO:0000256" key="1">
    <source>
        <dbReference type="SAM" id="MobiDB-lite"/>
    </source>
</evidence>
<dbReference type="AlphaFoldDB" id="A0A101M3W3"/>
<organism evidence="2">
    <name type="scientific">Picea glauca</name>
    <name type="common">White spruce</name>
    <name type="synonym">Pinus glauca</name>
    <dbReference type="NCBI Taxonomy" id="3330"/>
    <lineage>
        <taxon>Eukaryota</taxon>
        <taxon>Viridiplantae</taxon>
        <taxon>Streptophyta</taxon>
        <taxon>Embryophyta</taxon>
        <taxon>Tracheophyta</taxon>
        <taxon>Spermatophyta</taxon>
        <taxon>Pinopsida</taxon>
        <taxon>Pinidae</taxon>
        <taxon>Conifers I</taxon>
        <taxon>Pinales</taxon>
        <taxon>Pinaceae</taxon>
        <taxon>Picea</taxon>
    </lineage>
</organism>
<feature type="region of interest" description="Disordered" evidence="1">
    <location>
        <begin position="1"/>
        <end position="26"/>
    </location>
</feature>
<accession>A0A101M3W3</accession>